<accession>A0ABP8HB97</accession>
<keyword evidence="3" id="KW-1185">Reference proteome</keyword>
<name>A0ABP8HB97_9BACT</name>
<evidence type="ECO:0000313" key="2">
    <source>
        <dbReference type="EMBL" id="GAA4336964.1"/>
    </source>
</evidence>
<protein>
    <submittedName>
        <fullName evidence="2">Uncharacterized protein</fullName>
    </submittedName>
</protein>
<organism evidence="2 3">
    <name type="scientific">Flaviaesturariibacter amylovorans</name>
    <dbReference type="NCBI Taxonomy" id="1084520"/>
    <lineage>
        <taxon>Bacteria</taxon>
        <taxon>Pseudomonadati</taxon>
        <taxon>Bacteroidota</taxon>
        <taxon>Chitinophagia</taxon>
        <taxon>Chitinophagales</taxon>
        <taxon>Chitinophagaceae</taxon>
        <taxon>Flaviaestuariibacter</taxon>
    </lineage>
</organism>
<sequence length="73" mass="8186">MKAKLRFTSAEDLRQYLDAIGVPERTYSKMRTQSTFGEFTEAQLELAQREFGAQLEEKEEGPDGRSAPSGGSR</sequence>
<reference evidence="3" key="1">
    <citation type="journal article" date="2019" name="Int. J. Syst. Evol. Microbiol.">
        <title>The Global Catalogue of Microorganisms (GCM) 10K type strain sequencing project: providing services to taxonomists for standard genome sequencing and annotation.</title>
        <authorList>
            <consortium name="The Broad Institute Genomics Platform"/>
            <consortium name="The Broad Institute Genome Sequencing Center for Infectious Disease"/>
            <person name="Wu L."/>
            <person name="Ma J."/>
        </authorList>
    </citation>
    <scope>NUCLEOTIDE SEQUENCE [LARGE SCALE GENOMIC DNA]</scope>
    <source>
        <strain evidence="3">JCM 17919</strain>
    </source>
</reference>
<proteinExistence type="predicted"/>
<gene>
    <name evidence="2" type="ORF">GCM10023184_32550</name>
</gene>
<evidence type="ECO:0000313" key="3">
    <source>
        <dbReference type="Proteomes" id="UP001501725"/>
    </source>
</evidence>
<dbReference type="RefSeq" id="WP_345256825.1">
    <property type="nucleotide sequence ID" value="NZ_BAABGY010000009.1"/>
</dbReference>
<dbReference type="EMBL" id="BAABGY010000009">
    <property type="protein sequence ID" value="GAA4336964.1"/>
    <property type="molecule type" value="Genomic_DNA"/>
</dbReference>
<evidence type="ECO:0000256" key="1">
    <source>
        <dbReference type="SAM" id="MobiDB-lite"/>
    </source>
</evidence>
<comment type="caution">
    <text evidence="2">The sequence shown here is derived from an EMBL/GenBank/DDBJ whole genome shotgun (WGS) entry which is preliminary data.</text>
</comment>
<dbReference type="Proteomes" id="UP001501725">
    <property type="component" value="Unassembled WGS sequence"/>
</dbReference>
<feature type="region of interest" description="Disordered" evidence="1">
    <location>
        <begin position="52"/>
        <end position="73"/>
    </location>
</feature>